<dbReference type="AlphaFoldDB" id="A0A7G2EKG7"/>
<evidence type="ECO:0000313" key="1">
    <source>
        <dbReference type="EMBL" id="CAD5321395.1"/>
    </source>
</evidence>
<name>A0A7G2EKG7_ARATH</name>
<organism evidence="1 2">
    <name type="scientific">Arabidopsis thaliana</name>
    <name type="common">Mouse-ear cress</name>
    <dbReference type="NCBI Taxonomy" id="3702"/>
    <lineage>
        <taxon>Eukaryota</taxon>
        <taxon>Viridiplantae</taxon>
        <taxon>Streptophyta</taxon>
        <taxon>Embryophyta</taxon>
        <taxon>Tracheophyta</taxon>
        <taxon>Spermatophyta</taxon>
        <taxon>Magnoliopsida</taxon>
        <taxon>eudicotyledons</taxon>
        <taxon>Gunneridae</taxon>
        <taxon>Pentapetalae</taxon>
        <taxon>rosids</taxon>
        <taxon>malvids</taxon>
        <taxon>Brassicales</taxon>
        <taxon>Brassicaceae</taxon>
        <taxon>Camelineae</taxon>
        <taxon>Arabidopsis</taxon>
    </lineage>
</organism>
<gene>
    <name evidence="1" type="ORF">AT9943_LOCUS9464</name>
</gene>
<reference evidence="1 2" key="1">
    <citation type="submission" date="2020-09" db="EMBL/GenBank/DDBJ databases">
        <authorList>
            <person name="Ashkenazy H."/>
        </authorList>
    </citation>
    <scope>NUCLEOTIDE SEQUENCE [LARGE SCALE GENOMIC DNA]</scope>
    <source>
        <strain evidence="2">cv. Cdm-0</strain>
    </source>
</reference>
<evidence type="ECO:0000313" key="2">
    <source>
        <dbReference type="Proteomes" id="UP000516314"/>
    </source>
</evidence>
<accession>A0A7G2EKG7</accession>
<dbReference type="Proteomes" id="UP000516314">
    <property type="component" value="Chromosome 2"/>
</dbReference>
<protein>
    <submittedName>
        <fullName evidence="1">(thale cress) hypothetical protein</fullName>
    </submittedName>
</protein>
<dbReference type="EMBL" id="LR881467">
    <property type="protein sequence ID" value="CAD5321395.1"/>
    <property type="molecule type" value="Genomic_DNA"/>
</dbReference>
<sequence length="36" mass="3861">MPMIVLSGLQRLQAMSMMIAAQHVVNDAIAGINGMF</sequence>
<proteinExistence type="predicted"/>